<keyword evidence="4" id="KW-0964">Secreted</keyword>
<dbReference type="InterPro" id="IPR010264">
    <property type="entry name" value="Self-incomp_S1"/>
</dbReference>
<organism evidence="7 8">
    <name type="scientific">Capsella rubella</name>
    <dbReference type="NCBI Taxonomy" id="81985"/>
    <lineage>
        <taxon>Eukaryota</taxon>
        <taxon>Viridiplantae</taxon>
        <taxon>Streptophyta</taxon>
        <taxon>Embryophyta</taxon>
        <taxon>Tracheophyta</taxon>
        <taxon>Spermatophyta</taxon>
        <taxon>Magnoliopsida</taxon>
        <taxon>eudicotyledons</taxon>
        <taxon>Gunneridae</taxon>
        <taxon>Pentapetalae</taxon>
        <taxon>rosids</taxon>
        <taxon>malvids</taxon>
        <taxon>Brassicales</taxon>
        <taxon>Brassicaceae</taxon>
        <taxon>Camelineae</taxon>
        <taxon>Capsella</taxon>
    </lineage>
</organism>
<reference evidence="8" key="1">
    <citation type="journal article" date="2013" name="Nat. Genet.">
        <title>The Capsella rubella genome and the genomic consequences of rapid mating system evolution.</title>
        <authorList>
            <person name="Slotte T."/>
            <person name="Hazzouri K.M."/>
            <person name="Agren J.A."/>
            <person name="Koenig D."/>
            <person name="Maumus F."/>
            <person name="Guo Y.L."/>
            <person name="Steige K."/>
            <person name="Platts A.E."/>
            <person name="Escobar J.S."/>
            <person name="Newman L.K."/>
            <person name="Wang W."/>
            <person name="Mandakova T."/>
            <person name="Vello E."/>
            <person name="Smith L.M."/>
            <person name="Henz S.R."/>
            <person name="Steffen J."/>
            <person name="Takuno S."/>
            <person name="Brandvain Y."/>
            <person name="Coop G."/>
            <person name="Andolfatto P."/>
            <person name="Hu T.T."/>
            <person name="Blanchette M."/>
            <person name="Clark R.M."/>
            <person name="Quesneville H."/>
            <person name="Nordborg M."/>
            <person name="Gaut B.S."/>
            <person name="Lysak M.A."/>
            <person name="Jenkins J."/>
            <person name="Grimwood J."/>
            <person name="Chapman J."/>
            <person name="Prochnik S."/>
            <person name="Shu S."/>
            <person name="Rokhsar D."/>
            <person name="Schmutz J."/>
            <person name="Weigel D."/>
            <person name="Wright S.I."/>
        </authorList>
    </citation>
    <scope>NUCLEOTIDE SEQUENCE [LARGE SCALE GENOMIC DNA]</scope>
    <source>
        <strain evidence="8">cv. Monte Gargano</strain>
    </source>
</reference>
<evidence type="ECO:0000313" key="8">
    <source>
        <dbReference type="Proteomes" id="UP000029121"/>
    </source>
</evidence>
<feature type="signal peptide" evidence="6">
    <location>
        <begin position="1"/>
        <end position="20"/>
    </location>
</feature>
<evidence type="ECO:0000256" key="3">
    <source>
        <dbReference type="ARBA" id="ARBA00022471"/>
    </source>
</evidence>
<feature type="chain" id="PRO_5043713711" evidence="6">
    <location>
        <begin position="21"/>
        <end position="138"/>
    </location>
</feature>
<dbReference type="GO" id="GO:0005576">
    <property type="term" value="C:extracellular region"/>
    <property type="evidence" value="ECO:0007669"/>
    <property type="project" value="UniProtKB-SubCell"/>
</dbReference>
<evidence type="ECO:0000256" key="6">
    <source>
        <dbReference type="SAM" id="SignalP"/>
    </source>
</evidence>
<gene>
    <name evidence="7" type="ORF">CARUB_v10016273mg</name>
</gene>
<protein>
    <submittedName>
        <fullName evidence="7">Uncharacterized protein</fullName>
    </submittedName>
</protein>
<dbReference type="EMBL" id="KB870807">
    <property type="protein sequence ID" value="EOA32945.1"/>
    <property type="molecule type" value="Genomic_DNA"/>
</dbReference>
<dbReference type="Proteomes" id="UP000029121">
    <property type="component" value="Unassembled WGS sequence"/>
</dbReference>
<evidence type="ECO:0000256" key="5">
    <source>
        <dbReference type="ARBA" id="ARBA00022729"/>
    </source>
</evidence>
<evidence type="ECO:0000256" key="1">
    <source>
        <dbReference type="ARBA" id="ARBA00004613"/>
    </source>
</evidence>
<evidence type="ECO:0000256" key="2">
    <source>
        <dbReference type="ARBA" id="ARBA00005581"/>
    </source>
</evidence>
<proteinExistence type="inferred from homology"/>
<dbReference type="KEGG" id="crb:17891211"/>
<keyword evidence="8" id="KW-1185">Reference proteome</keyword>
<name>R0I4M2_9BRAS</name>
<keyword evidence="5 6" id="KW-0732">Signal</keyword>
<evidence type="ECO:0000256" key="4">
    <source>
        <dbReference type="ARBA" id="ARBA00022525"/>
    </source>
</evidence>
<comment type="subcellular location">
    <subcellularLocation>
        <location evidence="1">Secreted</location>
    </subcellularLocation>
</comment>
<dbReference type="AlphaFoldDB" id="R0I4M2"/>
<dbReference type="GO" id="GO:0060320">
    <property type="term" value="P:rejection of self pollen"/>
    <property type="evidence" value="ECO:0007669"/>
    <property type="project" value="UniProtKB-KW"/>
</dbReference>
<dbReference type="Pfam" id="PF05938">
    <property type="entry name" value="Self-incomp_S1"/>
    <property type="match status" value="1"/>
</dbReference>
<comment type="similarity">
    <text evidence="2">Belongs to the plant self-incompatibility (S1) protein family.</text>
</comment>
<dbReference type="OrthoDB" id="1061332at2759"/>
<keyword evidence="3" id="KW-0713">Self-incompatibility</keyword>
<accession>R0I4M2</accession>
<sequence length="138" mass="16288">MNQLIVFALVIALHVSLNEACNKVNIVEIHNNLAPGRVLMHHCTGSINEQDKGVQYLKFNEVFRIEFSDVSNRRERTEWNCLLRHGDKLEYQFKVQVYRAAALERCDQYRSWTAKNDGIWFRRDRTKPSGHVLNWKKT</sequence>
<evidence type="ECO:0000313" key="7">
    <source>
        <dbReference type="EMBL" id="EOA32945.1"/>
    </source>
</evidence>